<reference evidence="7" key="1">
    <citation type="journal article" date="2020" name="Nat. Commun.">
        <title>Large-scale genome sequencing of mycorrhizal fungi provides insights into the early evolution of symbiotic traits.</title>
        <authorList>
            <person name="Miyauchi S."/>
            <person name="Kiss E."/>
            <person name="Kuo A."/>
            <person name="Drula E."/>
            <person name="Kohler A."/>
            <person name="Sanchez-Garcia M."/>
            <person name="Morin E."/>
            <person name="Andreopoulos B."/>
            <person name="Barry K.W."/>
            <person name="Bonito G."/>
            <person name="Buee M."/>
            <person name="Carver A."/>
            <person name="Chen C."/>
            <person name="Cichocki N."/>
            <person name="Clum A."/>
            <person name="Culley D."/>
            <person name="Crous P.W."/>
            <person name="Fauchery L."/>
            <person name="Girlanda M."/>
            <person name="Hayes R.D."/>
            <person name="Keri Z."/>
            <person name="LaButti K."/>
            <person name="Lipzen A."/>
            <person name="Lombard V."/>
            <person name="Magnuson J."/>
            <person name="Maillard F."/>
            <person name="Murat C."/>
            <person name="Nolan M."/>
            <person name="Ohm R.A."/>
            <person name="Pangilinan J."/>
            <person name="Pereira M.F."/>
            <person name="Perotto S."/>
            <person name="Peter M."/>
            <person name="Pfister S."/>
            <person name="Riley R."/>
            <person name="Sitrit Y."/>
            <person name="Stielow J.B."/>
            <person name="Szollosi G."/>
            <person name="Zifcakova L."/>
            <person name="Stursova M."/>
            <person name="Spatafora J.W."/>
            <person name="Tedersoo L."/>
            <person name="Vaario L.M."/>
            <person name="Yamada A."/>
            <person name="Yan M."/>
            <person name="Wang P."/>
            <person name="Xu J."/>
            <person name="Bruns T."/>
            <person name="Baldrian P."/>
            <person name="Vilgalys R."/>
            <person name="Dunand C."/>
            <person name="Henrissat B."/>
            <person name="Grigoriev I.V."/>
            <person name="Hibbett D."/>
            <person name="Nagy L.G."/>
            <person name="Martin F.M."/>
        </authorList>
    </citation>
    <scope>NUCLEOTIDE SEQUENCE</scope>
    <source>
        <strain evidence="7">UH-Tt-Lm1</strain>
    </source>
</reference>
<keyword evidence="8" id="KW-1185">Reference proteome</keyword>
<dbReference type="InterPro" id="IPR015424">
    <property type="entry name" value="PyrdxlP-dep_Trfase"/>
</dbReference>
<dbReference type="SUPFAM" id="SSF53383">
    <property type="entry name" value="PLP-dependent transferases"/>
    <property type="match status" value="1"/>
</dbReference>
<keyword evidence="5" id="KW-0663">Pyridoxal phosphate</keyword>
<dbReference type="OrthoDB" id="7042322at2759"/>
<protein>
    <submittedName>
        <fullName evidence="7">PLP-dependent transferase</fullName>
    </submittedName>
</protein>
<dbReference type="InterPro" id="IPR004839">
    <property type="entry name" value="Aminotransferase_I/II_large"/>
</dbReference>
<evidence type="ECO:0000256" key="3">
    <source>
        <dbReference type="ARBA" id="ARBA00022576"/>
    </source>
</evidence>
<evidence type="ECO:0000256" key="5">
    <source>
        <dbReference type="ARBA" id="ARBA00022898"/>
    </source>
</evidence>
<dbReference type="InterPro" id="IPR015421">
    <property type="entry name" value="PyrdxlP-dep_Trfase_major"/>
</dbReference>
<evidence type="ECO:0000256" key="1">
    <source>
        <dbReference type="ARBA" id="ARBA00001933"/>
    </source>
</evidence>
<accession>A0A9P6LAK1</accession>
<evidence type="ECO:0000256" key="4">
    <source>
        <dbReference type="ARBA" id="ARBA00022679"/>
    </source>
</evidence>
<comment type="similarity">
    <text evidence="2">Belongs to the class-I pyridoxal-phosphate-dependent aminotransferase family.</text>
</comment>
<proteinExistence type="inferred from homology"/>
<feature type="domain" description="Aminotransferase class I/classII large" evidence="6">
    <location>
        <begin position="33"/>
        <end position="392"/>
    </location>
</feature>
<dbReference type="Gene3D" id="3.40.640.10">
    <property type="entry name" value="Type I PLP-dependent aspartate aminotransferase-like (Major domain)"/>
    <property type="match status" value="1"/>
</dbReference>
<dbReference type="GO" id="GO:0006520">
    <property type="term" value="P:amino acid metabolic process"/>
    <property type="evidence" value="ECO:0007669"/>
    <property type="project" value="InterPro"/>
</dbReference>
<sequence>MKVSLNIINTTKPPIPLVKAWGGRYQPTPTQPLIDMSQGVPDSPPPKLLLDAIGSYGSSESTCSYTDIAGEASMRSTLAHEMRVVYGDHIDLTSDDIVLTAGCNMAFVAVIMALADPGDQVILPVPWYFNHKMALEMLGVEAIPLATHPSTGFQPKVEDCRSLLTDRTKAIALVSPNNPTGAVYAPDLLRAFAALAKSRDIALILDETYRDFITNDVPHHLFEPSKDWDWRSTLIHLFSFSKSYCVPGHRLGAIVAPKMVLSHIITILDTLLICAPRPIQLALASTLPRLRSFVRNKAEAVRSRHEHFKANLPSLWRIGAQGGYFAFVRHPFKGRHAMEVCERLSAEGGVLVLPAELFATEATLQEGDSKRWVRFSVANVDNDAITQVCRRLIEIEQRFCWELD</sequence>
<reference evidence="7" key="2">
    <citation type="submission" date="2020-11" db="EMBL/GenBank/DDBJ databases">
        <authorList>
            <consortium name="DOE Joint Genome Institute"/>
            <person name="Kuo A."/>
            <person name="Miyauchi S."/>
            <person name="Kiss E."/>
            <person name="Drula E."/>
            <person name="Kohler A."/>
            <person name="Sanchez-Garcia M."/>
            <person name="Andreopoulos B."/>
            <person name="Barry K.W."/>
            <person name="Bonito G."/>
            <person name="Buee M."/>
            <person name="Carver A."/>
            <person name="Chen C."/>
            <person name="Cichocki N."/>
            <person name="Clum A."/>
            <person name="Culley D."/>
            <person name="Crous P.W."/>
            <person name="Fauchery L."/>
            <person name="Girlanda M."/>
            <person name="Hayes R."/>
            <person name="Keri Z."/>
            <person name="Labutti K."/>
            <person name="Lipzen A."/>
            <person name="Lombard V."/>
            <person name="Magnuson J."/>
            <person name="Maillard F."/>
            <person name="Morin E."/>
            <person name="Murat C."/>
            <person name="Nolan M."/>
            <person name="Ohm R."/>
            <person name="Pangilinan J."/>
            <person name="Pereira M."/>
            <person name="Perotto S."/>
            <person name="Peter M."/>
            <person name="Riley R."/>
            <person name="Sitrit Y."/>
            <person name="Stielow B."/>
            <person name="Szollosi G."/>
            <person name="Zifcakova L."/>
            <person name="Stursova M."/>
            <person name="Spatafora J.W."/>
            <person name="Tedersoo L."/>
            <person name="Vaario L.-M."/>
            <person name="Yamada A."/>
            <person name="Yan M."/>
            <person name="Wang P."/>
            <person name="Xu J."/>
            <person name="Bruns T."/>
            <person name="Baldrian P."/>
            <person name="Vilgalys R."/>
            <person name="Henrissat B."/>
            <person name="Grigoriev I.V."/>
            <person name="Hibbett D."/>
            <person name="Nagy L.G."/>
            <person name="Martin F.M."/>
        </authorList>
    </citation>
    <scope>NUCLEOTIDE SEQUENCE</scope>
    <source>
        <strain evidence="7">UH-Tt-Lm1</strain>
    </source>
</reference>
<name>A0A9P6LAK1_9AGAM</name>
<keyword evidence="4 7" id="KW-0808">Transferase</keyword>
<gene>
    <name evidence="7" type="ORF">BJ322DRAFT_1202874</name>
</gene>
<dbReference type="CDD" id="cd00609">
    <property type="entry name" value="AAT_like"/>
    <property type="match status" value="1"/>
</dbReference>
<comment type="cofactor">
    <cofactor evidence="1">
        <name>pyridoxal 5'-phosphate</name>
        <dbReference type="ChEBI" id="CHEBI:597326"/>
    </cofactor>
</comment>
<organism evidence="7 8">
    <name type="scientific">Thelephora terrestris</name>
    <dbReference type="NCBI Taxonomy" id="56493"/>
    <lineage>
        <taxon>Eukaryota</taxon>
        <taxon>Fungi</taxon>
        <taxon>Dikarya</taxon>
        <taxon>Basidiomycota</taxon>
        <taxon>Agaricomycotina</taxon>
        <taxon>Agaricomycetes</taxon>
        <taxon>Thelephorales</taxon>
        <taxon>Thelephoraceae</taxon>
        <taxon>Thelephora</taxon>
    </lineage>
</organism>
<dbReference type="AlphaFoldDB" id="A0A9P6LAK1"/>
<dbReference type="InterPro" id="IPR050596">
    <property type="entry name" value="AspAT/PAT-like"/>
</dbReference>
<dbReference type="GO" id="GO:0030170">
    <property type="term" value="F:pyridoxal phosphate binding"/>
    <property type="evidence" value="ECO:0007669"/>
    <property type="project" value="InterPro"/>
</dbReference>
<dbReference type="EMBL" id="WIUZ02000002">
    <property type="protein sequence ID" value="KAF9790293.1"/>
    <property type="molecule type" value="Genomic_DNA"/>
</dbReference>
<evidence type="ECO:0000259" key="6">
    <source>
        <dbReference type="Pfam" id="PF00155"/>
    </source>
</evidence>
<evidence type="ECO:0000256" key="2">
    <source>
        <dbReference type="ARBA" id="ARBA00007441"/>
    </source>
</evidence>
<dbReference type="PANTHER" id="PTHR46383">
    <property type="entry name" value="ASPARTATE AMINOTRANSFERASE"/>
    <property type="match status" value="1"/>
</dbReference>
<dbReference type="GO" id="GO:0008483">
    <property type="term" value="F:transaminase activity"/>
    <property type="evidence" value="ECO:0007669"/>
    <property type="project" value="UniProtKB-KW"/>
</dbReference>
<evidence type="ECO:0000313" key="7">
    <source>
        <dbReference type="EMBL" id="KAF9790293.1"/>
    </source>
</evidence>
<dbReference type="Pfam" id="PF00155">
    <property type="entry name" value="Aminotran_1_2"/>
    <property type="match status" value="1"/>
</dbReference>
<keyword evidence="3" id="KW-0032">Aminotransferase</keyword>
<evidence type="ECO:0000313" key="8">
    <source>
        <dbReference type="Proteomes" id="UP000736335"/>
    </source>
</evidence>
<dbReference type="PANTHER" id="PTHR46383:SF1">
    <property type="entry name" value="ASPARTATE AMINOTRANSFERASE"/>
    <property type="match status" value="1"/>
</dbReference>
<comment type="caution">
    <text evidence="7">The sequence shown here is derived from an EMBL/GenBank/DDBJ whole genome shotgun (WGS) entry which is preliminary data.</text>
</comment>
<dbReference type="NCBIfam" id="NF005732">
    <property type="entry name" value="PRK07550.1"/>
    <property type="match status" value="1"/>
</dbReference>
<dbReference type="Proteomes" id="UP000736335">
    <property type="component" value="Unassembled WGS sequence"/>
</dbReference>